<evidence type="ECO:0000313" key="12">
    <source>
        <dbReference type="Proteomes" id="UP001161247"/>
    </source>
</evidence>
<dbReference type="PANTHER" id="PTHR31651">
    <property type="match status" value="1"/>
</dbReference>
<evidence type="ECO:0000256" key="4">
    <source>
        <dbReference type="ARBA" id="ARBA00022824"/>
    </source>
</evidence>
<feature type="transmembrane region" description="Helical" evidence="10">
    <location>
        <begin position="378"/>
        <end position="400"/>
    </location>
</feature>
<name>A0AAV1DT08_OLDCO</name>
<dbReference type="PANTHER" id="PTHR31651:SF6">
    <property type="entry name" value="PROTEIN PIN-LIKES 1-LIKE"/>
    <property type="match status" value="1"/>
</dbReference>
<dbReference type="Pfam" id="PF03547">
    <property type="entry name" value="Mem_trans"/>
    <property type="match status" value="1"/>
</dbReference>
<sequence length="405" mass="44145">MAYLDFFIVSLIPVLKTLLITAVGLFLALDRVNILDLSARRNLNNLVFYVFSPAYVGSSLADTITMSSLIELWFIPVNVVLTFVIGSILGWMLYKITRAPRHLRGLLICCCATGNIGSLPMIILPAICNETNSPFGDSSTCSTNGQAYASLSTALGAFFIWSYSYNIIRVDAMKYGENSSEQGSDVLPKSNLHEALLTKDNAETQDLLLLTNSMEDDSKTPFLKKLQKQLEIWESKLNLKKIFSPSTIATIVALIIGTVTPLRHLIVGENAPLRVIDSSVSLLGDAAVPAMTMILGANLREGFQKSEVGPWIIAGVQAVRFIAMPLLGTIIVRGAHYIGLVGSDSLYQFLLLLQHSVPCAMALGTMTQLFGMGESDCAVILLWNYGVASLAVTLWSTYYMSIVIP</sequence>
<comment type="similarity">
    <text evidence="9">Belongs to the auxin efflux carrier (TC 2.A.69.2) family.</text>
</comment>
<protein>
    <submittedName>
        <fullName evidence="11">OLC1v1010428C1</fullName>
    </submittedName>
</protein>
<feature type="transmembrane region" description="Helical" evidence="10">
    <location>
        <begin position="106"/>
        <end position="127"/>
    </location>
</feature>
<feature type="transmembrane region" description="Helical" evidence="10">
    <location>
        <begin position="346"/>
        <end position="366"/>
    </location>
</feature>
<evidence type="ECO:0000256" key="1">
    <source>
        <dbReference type="ARBA" id="ARBA00004477"/>
    </source>
</evidence>
<feature type="transmembrane region" description="Helical" evidence="10">
    <location>
        <begin position="242"/>
        <end position="260"/>
    </location>
</feature>
<feature type="transmembrane region" description="Helical" evidence="10">
    <location>
        <begin position="311"/>
        <end position="334"/>
    </location>
</feature>
<organism evidence="11 12">
    <name type="scientific">Oldenlandia corymbosa var. corymbosa</name>
    <dbReference type="NCBI Taxonomy" id="529605"/>
    <lineage>
        <taxon>Eukaryota</taxon>
        <taxon>Viridiplantae</taxon>
        <taxon>Streptophyta</taxon>
        <taxon>Embryophyta</taxon>
        <taxon>Tracheophyta</taxon>
        <taxon>Spermatophyta</taxon>
        <taxon>Magnoliopsida</taxon>
        <taxon>eudicotyledons</taxon>
        <taxon>Gunneridae</taxon>
        <taxon>Pentapetalae</taxon>
        <taxon>asterids</taxon>
        <taxon>lamiids</taxon>
        <taxon>Gentianales</taxon>
        <taxon>Rubiaceae</taxon>
        <taxon>Rubioideae</taxon>
        <taxon>Spermacoceae</taxon>
        <taxon>Hedyotis-Oldenlandia complex</taxon>
        <taxon>Oldenlandia</taxon>
    </lineage>
</organism>
<dbReference type="GO" id="GO:0005789">
    <property type="term" value="C:endoplasmic reticulum membrane"/>
    <property type="evidence" value="ECO:0007669"/>
    <property type="project" value="UniProtKB-SubCell"/>
</dbReference>
<feature type="transmembrane region" description="Helical" evidence="10">
    <location>
        <begin position="147"/>
        <end position="168"/>
    </location>
</feature>
<keyword evidence="2" id="KW-0813">Transport</keyword>
<dbReference type="InterPro" id="IPR004776">
    <property type="entry name" value="Mem_transp_PIN-like"/>
</dbReference>
<keyword evidence="3 10" id="KW-0812">Transmembrane</keyword>
<keyword evidence="12" id="KW-1185">Reference proteome</keyword>
<keyword evidence="5 10" id="KW-1133">Transmembrane helix</keyword>
<dbReference type="Proteomes" id="UP001161247">
    <property type="component" value="Chromosome 6"/>
</dbReference>
<evidence type="ECO:0000313" key="11">
    <source>
        <dbReference type="EMBL" id="CAI9110417.1"/>
    </source>
</evidence>
<evidence type="ECO:0000256" key="9">
    <source>
        <dbReference type="ARBA" id="ARBA00025752"/>
    </source>
</evidence>
<feature type="transmembrane region" description="Helical" evidence="10">
    <location>
        <begin position="280"/>
        <end position="299"/>
    </location>
</feature>
<feature type="transmembrane region" description="Helical" evidence="10">
    <location>
        <begin position="6"/>
        <end position="30"/>
    </location>
</feature>
<feature type="transmembrane region" description="Helical" evidence="10">
    <location>
        <begin position="73"/>
        <end position="94"/>
    </location>
</feature>
<comment type="function">
    <text evidence="8">Involved in cellular auxin homeostasis by regulating auxin metabolism. Regulates intracellular auxin accumulation at the endoplasmic reticulum and thus auxin availability for nuclear auxin signaling.</text>
</comment>
<comment type="subcellular location">
    <subcellularLocation>
        <location evidence="1">Endoplasmic reticulum membrane</location>
        <topology evidence="1">Multi-pass membrane protein</topology>
    </subcellularLocation>
</comment>
<evidence type="ECO:0000256" key="5">
    <source>
        <dbReference type="ARBA" id="ARBA00022989"/>
    </source>
</evidence>
<gene>
    <name evidence="11" type="ORF">OLC1_LOCUS18082</name>
</gene>
<dbReference type="GO" id="GO:0009734">
    <property type="term" value="P:auxin-activated signaling pathway"/>
    <property type="evidence" value="ECO:0007669"/>
    <property type="project" value="UniProtKB-KW"/>
</dbReference>
<keyword evidence="6 10" id="KW-0472">Membrane</keyword>
<keyword evidence="4" id="KW-0256">Endoplasmic reticulum</keyword>
<evidence type="ECO:0000256" key="2">
    <source>
        <dbReference type="ARBA" id="ARBA00022448"/>
    </source>
</evidence>
<dbReference type="AlphaFoldDB" id="A0AAV1DT08"/>
<evidence type="ECO:0000256" key="7">
    <source>
        <dbReference type="ARBA" id="ARBA00023294"/>
    </source>
</evidence>
<evidence type="ECO:0000256" key="10">
    <source>
        <dbReference type="SAM" id="Phobius"/>
    </source>
</evidence>
<evidence type="ECO:0000256" key="8">
    <source>
        <dbReference type="ARBA" id="ARBA00025100"/>
    </source>
</evidence>
<proteinExistence type="inferred from homology"/>
<reference evidence="11" key="1">
    <citation type="submission" date="2023-03" db="EMBL/GenBank/DDBJ databases">
        <authorList>
            <person name="Julca I."/>
        </authorList>
    </citation>
    <scope>NUCLEOTIDE SEQUENCE</scope>
</reference>
<dbReference type="InterPro" id="IPR045033">
    <property type="entry name" value="PILS1/3/4/5/7"/>
</dbReference>
<dbReference type="GO" id="GO:0080162">
    <property type="term" value="P:endoplasmic reticulum to cytosol auxin transport"/>
    <property type="evidence" value="ECO:0007669"/>
    <property type="project" value="InterPro"/>
</dbReference>
<dbReference type="EMBL" id="OX459123">
    <property type="protein sequence ID" value="CAI9110417.1"/>
    <property type="molecule type" value="Genomic_DNA"/>
</dbReference>
<accession>A0AAV1DT08</accession>
<evidence type="ECO:0000256" key="3">
    <source>
        <dbReference type="ARBA" id="ARBA00022692"/>
    </source>
</evidence>
<keyword evidence="7" id="KW-0927">Auxin signaling pathway</keyword>
<evidence type="ECO:0000256" key="6">
    <source>
        <dbReference type="ARBA" id="ARBA00023136"/>
    </source>
</evidence>